<evidence type="ECO:0000313" key="2">
    <source>
        <dbReference type="EMBL" id="RKJ99764.1"/>
    </source>
</evidence>
<dbReference type="AlphaFoldDB" id="A0A3R7HS58"/>
<feature type="binding site" evidence="1">
    <location>
        <position position="131"/>
    </location>
    <ligand>
        <name>Mg(2+)</name>
        <dbReference type="ChEBI" id="CHEBI:18420"/>
    </ligand>
</feature>
<dbReference type="InterPro" id="IPR036704">
    <property type="entry name" value="RraA/RraA-like_sf"/>
</dbReference>
<evidence type="ECO:0000313" key="3">
    <source>
        <dbReference type="Proteomes" id="UP000216225"/>
    </source>
</evidence>
<evidence type="ECO:0000256" key="1">
    <source>
        <dbReference type="PIRSR" id="PIRSR605493-1"/>
    </source>
</evidence>
<organism evidence="2 3">
    <name type="scientific">Alicycliphilus denitrificans</name>
    <dbReference type="NCBI Taxonomy" id="179636"/>
    <lineage>
        <taxon>Bacteria</taxon>
        <taxon>Pseudomonadati</taxon>
        <taxon>Pseudomonadota</taxon>
        <taxon>Betaproteobacteria</taxon>
        <taxon>Burkholderiales</taxon>
        <taxon>Comamonadaceae</taxon>
        <taxon>Alicycliphilus</taxon>
    </lineage>
</organism>
<comment type="cofactor">
    <cofactor evidence="1">
        <name>Mg(2+)</name>
        <dbReference type="ChEBI" id="CHEBI:18420"/>
    </cofactor>
</comment>
<sequence>MLTPELIQALRAVDTPTICNALEIAMGGRVAHGFTYGTLVAAPKPLPAVVGIARTARIRASTPSRLDAATMRGTRLAYYRHVASHPLGPVIVVMQDMDDRPGTGSFWGEVNSAVHEGLGVGGVLTNGSVRDIGDLSPTFPILAGSVGPSHAHVHIVDFGQPVEVFGLQVNDGDLIHADRHGAVIIAPQYLAQMPECIDLVKRKEAPLLEAARSGRFDLGMLEEAMLHADEIH</sequence>
<dbReference type="Pfam" id="PF03737">
    <property type="entry name" value="RraA-like"/>
    <property type="match status" value="1"/>
</dbReference>
<protein>
    <submittedName>
        <fullName evidence="2">RraA family protein</fullName>
    </submittedName>
</protein>
<feature type="binding site" evidence="1">
    <location>
        <position position="130"/>
    </location>
    <ligand>
        <name>substrate</name>
    </ligand>
</feature>
<gene>
    <name evidence="2" type="ORF">CE154_008625</name>
</gene>
<comment type="caution">
    <text evidence="2">The sequence shown here is derived from an EMBL/GenBank/DDBJ whole genome shotgun (WGS) entry which is preliminary data.</text>
</comment>
<dbReference type="SUPFAM" id="SSF89562">
    <property type="entry name" value="RraA-like"/>
    <property type="match status" value="1"/>
</dbReference>
<keyword evidence="1" id="KW-0460">Magnesium</keyword>
<name>A0A3R7HS58_9BURK</name>
<accession>A0A3R7HS58</accession>
<reference evidence="2 3" key="1">
    <citation type="submission" date="2018-09" db="EMBL/GenBank/DDBJ databases">
        <title>Genome comparison of Alicycliphilus sp. BQ1, a polyurethanolytic bacterium, with its closest phylogenetic relatives Alicycliphilus denitrificans BC and K601, unable to attack polyurethane.</title>
        <authorList>
            <person name="Loza-Tavera H."/>
            <person name="Lozano L."/>
            <person name="Cevallos M."/>
            <person name="Maya-Lucas O."/>
            <person name="Garcia-Mena J."/>
            <person name="Hernandez J."/>
        </authorList>
    </citation>
    <scope>NUCLEOTIDE SEQUENCE [LARGE SCALE GENOMIC DNA]</scope>
    <source>
        <strain evidence="2 3">BQ1</strain>
    </source>
</reference>
<dbReference type="Gene3D" id="3.50.30.40">
    <property type="entry name" value="Ribonuclease E inhibitor RraA/RraA-like"/>
    <property type="match status" value="1"/>
</dbReference>
<dbReference type="GO" id="GO:0046872">
    <property type="term" value="F:metal ion binding"/>
    <property type="evidence" value="ECO:0007669"/>
    <property type="project" value="UniProtKB-KW"/>
</dbReference>
<proteinExistence type="predicted"/>
<dbReference type="InterPro" id="IPR005493">
    <property type="entry name" value="RraA/RraA-like"/>
</dbReference>
<dbReference type="Proteomes" id="UP000216225">
    <property type="component" value="Unassembled WGS sequence"/>
</dbReference>
<keyword evidence="1" id="KW-0479">Metal-binding</keyword>
<dbReference type="RefSeq" id="WP_094436860.1">
    <property type="nucleotide sequence ID" value="NZ_NKDB02000001.1"/>
</dbReference>
<dbReference type="EMBL" id="NKDB02000001">
    <property type="protein sequence ID" value="RKJ99764.1"/>
    <property type="molecule type" value="Genomic_DNA"/>
</dbReference>